<name>A0A0C2BPH0_9BURK</name>
<sequence length="83" mass="9063">MNAQKAATLQWMMLLALTAVTFGLAEFGMSGRAIILPVLAATLVKGRIVIDRFMALQGIAGPWRWLVLGWLVVVVGSITYAFR</sequence>
<gene>
    <name evidence="7" type="ORF">TSA66_15870</name>
</gene>
<dbReference type="STRING" id="709839.TSA66_15870"/>
<evidence type="ECO:0000256" key="5">
    <source>
        <dbReference type="ARBA" id="ARBA00023136"/>
    </source>
</evidence>
<accession>A0A0C2BPH0</accession>
<evidence type="ECO:0000256" key="6">
    <source>
        <dbReference type="SAM" id="Phobius"/>
    </source>
</evidence>
<keyword evidence="4 6" id="KW-1133">Transmembrane helix</keyword>
<keyword evidence="2" id="KW-1003">Cell membrane</keyword>
<evidence type="ECO:0008006" key="9">
    <source>
        <dbReference type="Google" id="ProtNLM"/>
    </source>
</evidence>
<dbReference type="Pfam" id="PF03626">
    <property type="entry name" value="COX4_pro"/>
    <property type="match status" value="1"/>
</dbReference>
<evidence type="ECO:0000256" key="3">
    <source>
        <dbReference type="ARBA" id="ARBA00022692"/>
    </source>
</evidence>
<evidence type="ECO:0000256" key="1">
    <source>
        <dbReference type="ARBA" id="ARBA00004651"/>
    </source>
</evidence>
<dbReference type="OrthoDB" id="8565734at2"/>
<keyword evidence="3 6" id="KW-0812">Transmembrane</keyword>
<proteinExistence type="predicted"/>
<dbReference type="RefSeq" id="WP_040040695.1">
    <property type="nucleotide sequence ID" value="NZ_JWJG01000028.1"/>
</dbReference>
<feature type="transmembrane region" description="Helical" evidence="6">
    <location>
        <begin position="64"/>
        <end position="82"/>
    </location>
</feature>
<dbReference type="Proteomes" id="UP000031572">
    <property type="component" value="Unassembled WGS sequence"/>
</dbReference>
<dbReference type="AlphaFoldDB" id="A0A0C2BPH0"/>
<organism evidence="7 8">
    <name type="scientific">Noviherbaspirillum autotrophicum</name>
    <dbReference type="NCBI Taxonomy" id="709839"/>
    <lineage>
        <taxon>Bacteria</taxon>
        <taxon>Pseudomonadati</taxon>
        <taxon>Pseudomonadota</taxon>
        <taxon>Betaproteobacteria</taxon>
        <taxon>Burkholderiales</taxon>
        <taxon>Oxalobacteraceae</taxon>
        <taxon>Noviherbaspirillum</taxon>
    </lineage>
</organism>
<keyword evidence="5 6" id="KW-0472">Membrane</keyword>
<comment type="subcellular location">
    <subcellularLocation>
        <location evidence="1">Cell membrane</location>
        <topology evidence="1">Multi-pass membrane protein</topology>
    </subcellularLocation>
</comment>
<evidence type="ECO:0000256" key="4">
    <source>
        <dbReference type="ARBA" id="ARBA00022989"/>
    </source>
</evidence>
<dbReference type="InterPro" id="IPR005171">
    <property type="entry name" value="Cyt_c_oxidase_su4_prok"/>
</dbReference>
<protein>
    <recommendedName>
        <fullName evidence="9">Cytochrome C oxidase subunit IV</fullName>
    </recommendedName>
</protein>
<keyword evidence="8" id="KW-1185">Reference proteome</keyword>
<evidence type="ECO:0000313" key="8">
    <source>
        <dbReference type="Proteomes" id="UP000031572"/>
    </source>
</evidence>
<comment type="caution">
    <text evidence="7">The sequence shown here is derived from an EMBL/GenBank/DDBJ whole genome shotgun (WGS) entry which is preliminary data.</text>
</comment>
<dbReference type="GO" id="GO:0005886">
    <property type="term" value="C:plasma membrane"/>
    <property type="evidence" value="ECO:0007669"/>
    <property type="project" value="UniProtKB-SubCell"/>
</dbReference>
<evidence type="ECO:0000313" key="7">
    <source>
        <dbReference type="EMBL" id="KIF81944.1"/>
    </source>
</evidence>
<reference evidence="7 8" key="1">
    <citation type="submission" date="2014-12" db="EMBL/GenBank/DDBJ databases">
        <title>Denitrispirillum autotrophicum gen. nov., sp. nov., Denitrifying, Facultatively Autotrophic Bacteria Isolated from Rice Paddy Soil.</title>
        <authorList>
            <person name="Ishii S."/>
            <person name="Ashida N."/>
            <person name="Ohno H."/>
            <person name="Otsuka S."/>
            <person name="Yokota A."/>
            <person name="Senoo K."/>
        </authorList>
    </citation>
    <scope>NUCLEOTIDE SEQUENCE [LARGE SCALE GENOMIC DNA]</scope>
    <source>
        <strain evidence="7 8">TSA66</strain>
    </source>
</reference>
<evidence type="ECO:0000256" key="2">
    <source>
        <dbReference type="ARBA" id="ARBA00022475"/>
    </source>
</evidence>
<dbReference type="EMBL" id="JWJG01000028">
    <property type="protein sequence ID" value="KIF81944.1"/>
    <property type="molecule type" value="Genomic_DNA"/>
</dbReference>